<keyword evidence="4" id="KW-1185">Reference proteome</keyword>
<protein>
    <submittedName>
        <fullName evidence="2">Chromosome 2, complete genome</fullName>
    </submittedName>
</protein>
<reference evidence="3 4" key="1">
    <citation type="journal article" date="2007" name="Science">
        <title>The Fusarium graminearum genome reveals a link between localized polymorphism and pathogen specialization.</title>
        <authorList>
            <person name="Cuomo C.A."/>
            <person name="Gueldener U."/>
            <person name="Xu J.-R."/>
            <person name="Trail F."/>
            <person name="Turgeon B.G."/>
            <person name="Di Pietro A."/>
            <person name="Walton J.D."/>
            <person name="Ma L.-J."/>
            <person name="Baker S.E."/>
            <person name="Rep M."/>
            <person name="Adam G."/>
            <person name="Antoniw J."/>
            <person name="Baldwin T."/>
            <person name="Calvo S.E."/>
            <person name="Chang Y.-L."/>
            <person name="DeCaprio D."/>
            <person name="Gale L.R."/>
            <person name="Gnerre S."/>
            <person name="Goswami R.S."/>
            <person name="Hammond-Kosack K."/>
            <person name="Harris L.J."/>
            <person name="Hilburn K."/>
            <person name="Kennell J.C."/>
            <person name="Kroken S."/>
            <person name="Magnuson J.K."/>
            <person name="Mannhaupt G."/>
            <person name="Mauceli E.W."/>
            <person name="Mewes H.-W."/>
            <person name="Mitterbauer R."/>
            <person name="Muehlbauer G."/>
            <person name="Muensterkoetter M."/>
            <person name="Nelson D."/>
            <person name="O'Donnell K."/>
            <person name="Ouellet T."/>
            <person name="Qi W."/>
            <person name="Quesneville H."/>
            <person name="Roncero M.I.G."/>
            <person name="Seong K.-Y."/>
            <person name="Tetko I.V."/>
            <person name="Urban M."/>
            <person name="Waalwijk C."/>
            <person name="Ward T.J."/>
            <person name="Yao J."/>
            <person name="Birren B.W."/>
            <person name="Kistler H.C."/>
        </authorList>
    </citation>
    <scope>NUCLEOTIDE SEQUENCE [LARGE SCALE GENOMIC DNA]</scope>
    <source>
        <strain evidence="4">ATCC MYA-4620 / CBS 123657 / FGSC 9075 / NRRL 31084 / PH-1</strain>
        <strain evidence="3">PH-1 / ATCC MYA-4620 / FGSC 9075 / NRRL 31084</strain>
    </source>
</reference>
<gene>
    <name evidence="2" type="ORF">FGRAMPH1_01T15675</name>
</gene>
<dbReference type="Proteomes" id="UP000070720">
    <property type="component" value="Chromosome 2"/>
</dbReference>
<reference key="3">
    <citation type="submission" date="2014-02" db="EMBL/GenBank/DDBJ databases">
        <title>A revised Fusarium graminearum genomic reference sequence using whole shotgun re-sequencing.</title>
        <authorList>
            <person name="King R."/>
            <person name="Urban M."/>
            <person name="Hassani-Pak K."/>
            <person name="Hammond-Kosack K."/>
        </authorList>
    </citation>
    <scope>NUCLEOTIDE SEQUENCE</scope>
    <source>
        <strain>PH-1</strain>
    </source>
</reference>
<evidence type="ECO:0000313" key="2">
    <source>
        <dbReference type="EMBL" id="CEF79637.1"/>
    </source>
</evidence>
<evidence type="ECO:0000313" key="4">
    <source>
        <dbReference type="Proteomes" id="UP000070720"/>
    </source>
</evidence>
<sequence length="67" mass="7177">MQFSSTFLFATLALIGSSTAQGNGLCVVRESKEVCAGKFSKPCNWSTGLGVHYSCCLPTIECSQPQR</sequence>
<reference evidence="3" key="5">
    <citation type="submission" date="2017-01" db="UniProtKB">
        <authorList>
            <consortium name="EnsemblFungi"/>
        </authorList>
    </citation>
    <scope>IDENTIFICATION</scope>
    <source>
        <strain evidence="3">PH-1 / ATCC MYA-4620 / FGSC 9075 / NRRL 31084</strain>
    </source>
</reference>
<dbReference type="EMBL" id="HG970333">
    <property type="protein sequence ID" value="CEF79637.1"/>
    <property type="molecule type" value="Genomic_DNA"/>
</dbReference>
<dbReference type="EnsemblFungi" id="CEF79637">
    <property type="protein sequence ID" value="CEF79637"/>
    <property type="gene ID" value="FGRRES_15251"/>
</dbReference>
<reference evidence="2 4" key="4">
    <citation type="journal article" date="2015" name="BMC Genomics">
        <title>The completed genome sequence of the pathogenic ascomycete fungus Fusarium graminearum.</title>
        <authorList>
            <person name="King R."/>
            <person name="Urban M."/>
            <person name="Hammond-Kosack M.C."/>
            <person name="Hassani-Pak K."/>
            <person name="Hammond-Kosack K.E."/>
        </authorList>
    </citation>
    <scope>NUCLEOTIDE SEQUENCE [LARGE SCALE GENOMIC DNA]</scope>
    <source>
        <strain evidence="4">ATCC MYA-4620 / CBS 123657 / FGSC 9075 / NRRL 31084 / PH-1</strain>
        <strain evidence="2">PH-1</strain>
    </source>
</reference>
<evidence type="ECO:0000256" key="1">
    <source>
        <dbReference type="SAM" id="SignalP"/>
    </source>
</evidence>
<feature type="chain" id="PRO_5010027137" evidence="1">
    <location>
        <begin position="21"/>
        <end position="67"/>
    </location>
</feature>
<accession>A0A0E0S812</accession>
<evidence type="ECO:0000313" key="3">
    <source>
        <dbReference type="EnsemblFungi" id="CEF79637"/>
    </source>
</evidence>
<proteinExistence type="predicted"/>
<keyword evidence="1" id="KW-0732">Signal</keyword>
<reference evidence="3 4" key="2">
    <citation type="journal article" date="2010" name="Nature">
        <title>Comparative genomics reveals mobile pathogenicity chromosomes in Fusarium.</title>
        <authorList>
            <person name="Ma L.J."/>
            <person name="van der Does H.C."/>
            <person name="Borkovich K.A."/>
            <person name="Coleman J.J."/>
            <person name="Daboussi M.J."/>
            <person name="Di Pietro A."/>
            <person name="Dufresne M."/>
            <person name="Freitag M."/>
            <person name="Grabherr M."/>
            <person name="Henrissat B."/>
            <person name="Houterman P.M."/>
            <person name="Kang S."/>
            <person name="Shim W.B."/>
            <person name="Woloshuk C."/>
            <person name="Xie X."/>
            <person name="Xu J.R."/>
            <person name="Antoniw J."/>
            <person name="Baker S.E."/>
            <person name="Bluhm B.H."/>
            <person name="Breakspear A."/>
            <person name="Brown D.W."/>
            <person name="Butchko R.A."/>
            <person name="Chapman S."/>
            <person name="Coulson R."/>
            <person name="Coutinho P.M."/>
            <person name="Danchin E.G."/>
            <person name="Diener A."/>
            <person name="Gale L.R."/>
            <person name="Gardiner D.M."/>
            <person name="Goff S."/>
            <person name="Hammond-Kosack K.E."/>
            <person name="Hilburn K."/>
            <person name="Hua-Van A."/>
            <person name="Jonkers W."/>
            <person name="Kazan K."/>
            <person name="Kodira C.D."/>
            <person name="Koehrsen M."/>
            <person name="Kumar L."/>
            <person name="Lee Y.H."/>
            <person name="Li L."/>
            <person name="Manners J.M."/>
            <person name="Miranda-Saavedra D."/>
            <person name="Mukherjee M."/>
            <person name="Park G."/>
            <person name="Park J."/>
            <person name="Park S.Y."/>
            <person name="Proctor R.H."/>
            <person name="Regev A."/>
            <person name="Ruiz-Roldan M.C."/>
            <person name="Sain D."/>
            <person name="Sakthikumar S."/>
            <person name="Sykes S."/>
            <person name="Schwartz D.C."/>
            <person name="Turgeon B.G."/>
            <person name="Wapinski I."/>
            <person name="Yoder O."/>
            <person name="Young S."/>
            <person name="Zeng Q."/>
            <person name="Zhou S."/>
            <person name="Galagan J."/>
            <person name="Cuomo C.A."/>
            <person name="Kistler H.C."/>
            <person name="Rep M."/>
        </authorList>
    </citation>
    <scope>GENOME REANNOTATION</scope>
    <source>
        <strain evidence="4">ATCC MYA-4620 / CBS 123657 / FGSC 9075 / NRRL 31084 / PH-1</strain>
        <strain evidence="3">PH-1 / ATCC MYA-4620 / FGSC 9075 / NRRL 31084</strain>
    </source>
</reference>
<dbReference type="VEuPathDB" id="FungiDB:FGRAMPH1_01G15675"/>
<name>A0A0E0S812_GIBZE</name>
<organism evidence="3">
    <name type="scientific">Gibberella zeae (strain ATCC MYA-4620 / CBS 123657 / FGSC 9075 / NRRL 31084 / PH-1)</name>
    <name type="common">Wheat head blight fungus</name>
    <name type="synonym">Fusarium graminearum</name>
    <dbReference type="NCBI Taxonomy" id="229533"/>
    <lineage>
        <taxon>Eukaryota</taxon>
        <taxon>Fungi</taxon>
        <taxon>Dikarya</taxon>
        <taxon>Ascomycota</taxon>
        <taxon>Pezizomycotina</taxon>
        <taxon>Sordariomycetes</taxon>
        <taxon>Hypocreomycetidae</taxon>
        <taxon>Hypocreales</taxon>
        <taxon>Nectriaceae</taxon>
        <taxon>Fusarium</taxon>
    </lineage>
</organism>
<dbReference type="InParanoid" id="A0A0E0S812"/>
<feature type="signal peptide" evidence="1">
    <location>
        <begin position="1"/>
        <end position="20"/>
    </location>
</feature>
<dbReference type="AlphaFoldDB" id="A0A0E0S812"/>